<dbReference type="OrthoDB" id="206950at2759"/>
<evidence type="ECO:0000313" key="5">
    <source>
        <dbReference type="Proteomes" id="UP000728032"/>
    </source>
</evidence>
<dbReference type="GO" id="GO:0035721">
    <property type="term" value="P:intraciliary retrograde transport"/>
    <property type="evidence" value="ECO:0007669"/>
    <property type="project" value="TreeGrafter"/>
</dbReference>
<gene>
    <name evidence="4" type="ORF">ONB1V03_LOCUS4091</name>
</gene>
<name>A0A7R9LKG6_9ACAR</name>
<dbReference type="PANTHER" id="PTHR33724:SF1">
    <property type="entry name" value="INTRAFLAGELLAR TRANSPORT PROTEIN 43 HOMOLOG"/>
    <property type="match status" value="1"/>
</dbReference>
<keyword evidence="5" id="KW-1185">Reference proteome</keyword>
<dbReference type="PANTHER" id="PTHR33724">
    <property type="entry name" value="INTRAFLAGELLAR TRANSPORT PROTEIN 43 HOMOLOG"/>
    <property type="match status" value="1"/>
</dbReference>
<evidence type="ECO:0000256" key="1">
    <source>
        <dbReference type="ARBA" id="ARBA00007563"/>
    </source>
</evidence>
<dbReference type="Proteomes" id="UP000728032">
    <property type="component" value="Unassembled WGS sequence"/>
</dbReference>
<feature type="region of interest" description="Disordered" evidence="3">
    <location>
        <begin position="1"/>
        <end position="64"/>
    </location>
</feature>
<keyword evidence="2" id="KW-0970">Cilium biogenesis/degradation</keyword>
<sequence length="192" mass="21540">MDTDFGLDSSEPLENTRTQRKRRSSLFGKQSNGNANPIPDSDDAFADKSDISAVPPSGSRPRRLATWADDSSDEIQQIRNIQMSANKQKIMDSSDNEVTPMIPDLQEVNDYEMTQTVAEPPTAHNKIISFKELDKNLLKESAFTSLDDIDLTPLTRFCLPEGQVREEDITWSWDHLMSDITSALTTDTDTNV</sequence>
<comment type="similarity">
    <text evidence="1">Belongs to the IFT43 family.</text>
</comment>
<evidence type="ECO:0000256" key="3">
    <source>
        <dbReference type="SAM" id="MobiDB-lite"/>
    </source>
</evidence>
<evidence type="ECO:0000313" key="4">
    <source>
        <dbReference type="EMBL" id="CAD7643352.1"/>
    </source>
</evidence>
<dbReference type="InterPro" id="IPR029302">
    <property type="entry name" value="IFT43"/>
</dbReference>
<reference evidence="4" key="1">
    <citation type="submission" date="2020-11" db="EMBL/GenBank/DDBJ databases">
        <authorList>
            <person name="Tran Van P."/>
        </authorList>
    </citation>
    <scope>NUCLEOTIDE SEQUENCE</scope>
</reference>
<dbReference type="EMBL" id="CAJPVJ010001338">
    <property type="protein sequence ID" value="CAG2164540.1"/>
    <property type="molecule type" value="Genomic_DNA"/>
</dbReference>
<evidence type="ECO:0008006" key="6">
    <source>
        <dbReference type="Google" id="ProtNLM"/>
    </source>
</evidence>
<organism evidence="4">
    <name type="scientific">Oppiella nova</name>
    <dbReference type="NCBI Taxonomy" id="334625"/>
    <lineage>
        <taxon>Eukaryota</taxon>
        <taxon>Metazoa</taxon>
        <taxon>Ecdysozoa</taxon>
        <taxon>Arthropoda</taxon>
        <taxon>Chelicerata</taxon>
        <taxon>Arachnida</taxon>
        <taxon>Acari</taxon>
        <taxon>Acariformes</taxon>
        <taxon>Sarcoptiformes</taxon>
        <taxon>Oribatida</taxon>
        <taxon>Brachypylina</taxon>
        <taxon>Oppioidea</taxon>
        <taxon>Oppiidae</taxon>
        <taxon>Oppiella</taxon>
    </lineage>
</organism>
<dbReference type="Pfam" id="PF15305">
    <property type="entry name" value="IFT43"/>
    <property type="match status" value="1"/>
</dbReference>
<dbReference type="AlphaFoldDB" id="A0A7R9LKG6"/>
<dbReference type="GO" id="GO:0030991">
    <property type="term" value="C:intraciliary transport particle A"/>
    <property type="evidence" value="ECO:0007669"/>
    <property type="project" value="InterPro"/>
</dbReference>
<protein>
    <recommendedName>
        <fullName evidence="6">Intraflagellar transport protein 43 homolog</fullName>
    </recommendedName>
</protein>
<dbReference type="GO" id="GO:0005929">
    <property type="term" value="C:cilium"/>
    <property type="evidence" value="ECO:0007669"/>
    <property type="project" value="TreeGrafter"/>
</dbReference>
<evidence type="ECO:0000256" key="2">
    <source>
        <dbReference type="ARBA" id="ARBA00022794"/>
    </source>
</evidence>
<accession>A0A7R9LKG6</accession>
<dbReference type="EMBL" id="OC916163">
    <property type="protein sequence ID" value="CAD7643352.1"/>
    <property type="molecule type" value="Genomic_DNA"/>
</dbReference>
<proteinExistence type="inferred from homology"/>